<name>A0A0D0DYJ2_9AGAM</name>
<evidence type="ECO:0000313" key="2">
    <source>
        <dbReference type="Proteomes" id="UP000054538"/>
    </source>
</evidence>
<sequence length="91" mass="10665">MIFCDEQSAGIAWIWMAIMGIEWKPLLHMTLGQKRAFFLHYSLHSIFFKVKSYHLRGDRMVLDVLKCFGHFDSIFGLASTDKLNGMTHWLK</sequence>
<dbReference type="EMBL" id="KN825050">
    <property type="protein sequence ID" value="KIK95306.1"/>
    <property type="molecule type" value="Genomic_DNA"/>
</dbReference>
<dbReference type="AlphaFoldDB" id="A0A0D0DYJ2"/>
<gene>
    <name evidence="1" type="ORF">PAXRUDRAFT_778829</name>
</gene>
<reference evidence="1 2" key="1">
    <citation type="submission" date="2014-04" db="EMBL/GenBank/DDBJ databases">
        <authorList>
            <consortium name="DOE Joint Genome Institute"/>
            <person name="Kuo A."/>
            <person name="Kohler A."/>
            <person name="Jargeat P."/>
            <person name="Nagy L.G."/>
            <person name="Floudas D."/>
            <person name="Copeland A."/>
            <person name="Barry K.W."/>
            <person name="Cichocki N."/>
            <person name="Veneault-Fourrey C."/>
            <person name="LaButti K."/>
            <person name="Lindquist E.A."/>
            <person name="Lipzen A."/>
            <person name="Lundell T."/>
            <person name="Morin E."/>
            <person name="Murat C."/>
            <person name="Sun H."/>
            <person name="Tunlid A."/>
            <person name="Henrissat B."/>
            <person name="Grigoriev I.V."/>
            <person name="Hibbett D.S."/>
            <person name="Martin F."/>
            <person name="Nordberg H.P."/>
            <person name="Cantor M.N."/>
            <person name="Hua S.X."/>
        </authorList>
    </citation>
    <scope>NUCLEOTIDE SEQUENCE [LARGE SCALE GENOMIC DNA]</scope>
    <source>
        <strain evidence="1 2">Ve08.2h10</strain>
    </source>
</reference>
<protein>
    <submittedName>
        <fullName evidence="1">Uncharacterized protein</fullName>
    </submittedName>
</protein>
<dbReference type="InParanoid" id="A0A0D0DYJ2"/>
<keyword evidence="2" id="KW-1185">Reference proteome</keyword>
<dbReference type="HOGENOM" id="CLU_187854_0_0_1"/>
<organism evidence="1 2">
    <name type="scientific">Paxillus rubicundulus Ve08.2h10</name>
    <dbReference type="NCBI Taxonomy" id="930991"/>
    <lineage>
        <taxon>Eukaryota</taxon>
        <taxon>Fungi</taxon>
        <taxon>Dikarya</taxon>
        <taxon>Basidiomycota</taxon>
        <taxon>Agaricomycotina</taxon>
        <taxon>Agaricomycetes</taxon>
        <taxon>Agaricomycetidae</taxon>
        <taxon>Boletales</taxon>
        <taxon>Paxilineae</taxon>
        <taxon>Paxillaceae</taxon>
        <taxon>Paxillus</taxon>
    </lineage>
</organism>
<proteinExistence type="predicted"/>
<reference evidence="2" key="2">
    <citation type="submission" date="2015-01" db="EMBL/GenBank/DDBJ databases">
        <title>Evolutionary Origins and Diversification of the Mycorrhizal Mutualists.</title>
        <authorList>
            <consortium name="DOE Joint Genome Institute"/>
            <consortium name="Mycorrhizal Genomics Consortium"/>
            <person name="Kohler A."/>
            <person name="Kuo A."/>
            <person name="Nagy L.G."/>
            <person name="Floudas D."/>
            <person name="Copeland A."/>
            <person name="Barry K.W."/>
            <person name="Cichocki N."/>
            <person name="Veneault-Fourrey C."/>
            <person name="LaButti K."/>
            <person name="Lindquist E.A."/>
            <person name="Lipzen A."/>
            <person name="Lundell T."/>
            <person name="Morin E."/>
            <person name="Murat C."/>
            <person name="Riley R."/>
            <person name="Ohm R."/>
            <person name="Sun H."/>
            <person name="Tunlid A."/>
            <person name="Henrissat B."/>
            <person name="Grigoriev I.V."/>
            <person name="Hibbett D.S."/>
            <person name="Martin F."/>
        </authorList>
    </citation>
    <scope>NUCLEOTIDE SEQUENCE [LARGE SCALE GENOMIC DNA]</scope>
    <source>
        <strain evidence="2">Ve08.2h10</strain>
    </source>
</reference>
<accession>A0A0D0DYJ2</accession>
<dbReference type="Proteomes" id="UP000054538">
    <property type="component" value="Unassembled WGS sequence"/>
</dbReference>
<evidence type="ECO:0000313" key="1">
    <source>
        <dbReference type="EMBL" id="KIK95306.1"/>
    </source>
</evidence>